<reference evidence="1 2" key="2">
    <citation type="submission" date="2016-08" db="EMBL/GenBank/DDBJ databases">
        <title>Pervasive Adenine N6-methylation of Active Genes in Fungi.</title>
        <authorList>
            <consortium name="DOE Joint Genome Institute"/>
            <person name="Mondo S.J."/>
            <person name="Dannebaum R.O."/>
            <person name="Kuo R.C."/>
            <person name="Labutti K."/>
            <person name="Haridas S."/>
            <person name="Kuo A."/>
            <person name="Salamov A."/>
            <person name="Ahrendt S.R."/>
            <person name="Lipzen A."/>
            <person name="Sullivan W."/>
            <person name="Andreopoulos W.B."/>
            <person name="Clum A."/>
            <person name="Lindquist E."/>
            <person name="Daum C."/>
            <person name="Ramamoorthy G.K."/>
            <person name="Gryganskyi A."/>
            <person name="Culley D."/>
            <person name="Magnuson J.K."/>
            <person name="James T.Y."/>
            <person name="O'Malley M.A."/>
            <person name="Stajich J.E."/>
            <person name="Spatafora J.W."/>
            <person name="Visel A."/>
            <person name="Grigoriev I.V."/>
        </authorList>
    </citation>
    <scope>NUCLEOTIDE SEQUENCE [LARGE SCALE GENOMIC DNA]</scope>
    <source>
        <strain evidence="1 2">S4</strain>
    </source>
</reference>
<reference evidence="1 2" key="1">
    <citation type="submission" date="2016-08" db="EMBL/GenBank/DDBJ databases">
        <title>A Parts List for Fungal Cellulosomes Revealed by Comparative Genomics.</title>
        <authorList>
            <consortium name="DOE Joint Genome Institute"/>
            <person name="Haitjema C.H."/>
            <person name="Gilmore S.P."/>
            <person name="Henske J.K."/>
            <person name="Solomon K.V."/>
            <person name="De Groot R."/>
            <person name="Kuo A."/>
            <person name="Mondo S.J."/>
            <person name="Salamov A.A."/>
            <person name="Labutti K."/>
            <person name="Zhao Z."/>
            <person name="Chiniquy J."/>
            <person name="Barry K."/>
            <person name="Brewer H.M."/>
            <person name="Purvine S.O."/>
            <person name="Wright A.T."/>
            <person name="Boxma B."/>
            <person name="Van Alen T."/>
            <person name="Hackstein J.H."/>
            <person name="Baker S.E."/>
            <person name="Grigoriev I.V."/>
            <person name="O'Malley M.A."/>
        </authorList>
    </citation>
    <scope>NUCLEOTIDE SEQUENCE [LARGE SCALE GENOMIC DNA]</scope>
    <source>
        <strain evidence="1 2">S4</strain>
    </source>
</reference>
<gene>
    <name evidence="1" type="ORF">BCR32DRAFT_281668</name>
</gene>
<organism evidence="1 2">
    <name type="scientific">Anaeromyces robustus</name>
    <dbReference type="NCBI Taxonomy" id="1754192"/>
    <lineage>
        <taxon>Eukaryota</taxon>
        <taxon>Fungi</taxon>
        <taxon>Fungi incertae sedis</taxon>
        <taxon>Chytridiomycota</taxon>
        <taxon>Chytridiomycota incertae sedis</taxon>
        <taxon>Neocallimastigomycetes</taxon>
        <taxon>Neocallimastigales</taxon>
        <taxon>Neocallimastigaceae</taxon>
        <taxon>Anaeromyces</taxon>
    </lineage>
</organism>
<sequence>MSRISNSYCRRIDTPELILILSIFSIKAMTKNISEAKFYTKTLLNKICSIQEDLRNLLLEEVKIFLS</sequence>
<name>A0A1Y1WZU4_9FUNG</name>
<dbReference type="AlphaFoldDB" id="A0A1Y1WZU4"/>
<protein>
    <submittedName>
        <fullName evidence="1">Uncharacterized protein</fullName>
    </submittedName>
</protein>
<keyword evidence="2" id="KW-1185">Reference proteome</keyword>
<accession>A0A1Y1WZU4</accession>
<proteinExistence type="predicted"/>
<comment type="caution">
    <text evidence="1">The sequence shown here is derived from an EMBL/GenBank/DDBJ whole genome shotgun (WGS) entry which is preliminary data.</text>
</comment>
<dbReference type="EMBL" id="MCFG01000186">
    <property type="protein sequence ID" value="ORX79117.1"/>
    <property type="molecule type" value="Genomic_DNA"/>
</dbReference>
<evidence type="ECO:0000313" key="1">
    <source>
        <dbReference type="EMBL" id="ORX79117.1"/>
    </source>
</evidence>
<evidence type="ECO:0000313" key="2">
    <source>
        <dbReference type="Proteomes" id="UP000193944"/>
    </source>
</evidence>
<dbReference type="Proteomes" id="UP000193944">
    <property type="component" value="Unassembled WGS sequence"/>
</dbReference>